<dbReference type="eggNOG" id="COG5592">
    <property type="taxonomic scope" value="Bacteria"/>
</dbReference>
<dbReference type="OrthoDB" id="5512987at2"/>
<evidence type="ECO:0000259" key="2">
    <source>
        <dbReference type="Pfam" id="PF01814"/>
    </source>
</evidence>
<dbReference type="Proteomes" id="UP000006697">
    <property type="component" value="Chromosome"/>
</dbReference>
<dbReference type="CDD" id="cd12108">
    <property type="entry name" value="Hr-like"/>
    <property type="match status" value="1"/>
</dbReference>
<dbReference type="PANTHER" id="PTHR35585">
    <property type="entry name" value="HHE DOMAIN PROTEIN (AFU_ORTHOLOGUE AFUA_4G00730)"/>
    <property type="match status" value="1"/>
</dbReference>
<feature type="region of interest" description="Disordered" evidence="1">
    <location>
        <begin position="1"/>
        <end position="24"/>
    </location>
</feature>
<dbReference type="HOGENOM" id="CLU_079417_6_0_4"/>
<keyword evidence="4" id="KW-1185">Reference proteome</keyword>
<feature type="domain" description="Hemerythrin-like" evidence="2">
    <location>
        <begin position="28"/>
        <end position="146"/>
    </location>
</feature>
<name>A4GA50_HERAR</name>
<dbReference type="STRING" id="204773.HEAR3280"/>
<dbReference type="KEGG" id="har:HEAR3280"/>
<protein>
    <recommendedName>
        <fullName evidence="2">Hemerythrin-like domain-containing protein</fullName>
    </recommendedName>
</protein>
<dbReference type="EMBL" id="CU207211">
    <property type="protein sequence ID" value="CAL63387.1"/>
    <property type="molecule type" value="Genomic_DNA"/>
</dbReference>
<evidence type="ECO:0000256" key="1">
    <source>
        <dbReference type="SAM" id="MobiDB-lite"/>
    </source>
</evidence>
<evidence type="ECO:0000313" key="3">
    <source>
        <dbReference type="EMBL" id="CAL63387.1"/>
    </source>
</evidence>
<accession>A4GA50</accession>
<organism evidence="3 4">
    <name type="scientific">Herminiimonas arsenicoxydans</name>
    <dbReference type="NCBI Taxonomy" id="204773"/>
    <lineage>
        <taxon>Bacteria</taxon>
        <taxon>Pseudomonadati</taxon>
        <taxon>Pseudomonadota</taxon>
        <taxon>Betaproteobacteria</taxon>
        <taxon>Burkholderiales</taxon>
        <taxon>Oxalobacteraceae</taxon>
        <taxon>Herminiimonas</taxon>
    </lineage>
</organism>
<dbReference type="Pfam" id="PF01814">
    <property type="entry name" value="Hemerythrin"/>
    <property type="match status" value="1"/>
</dbReference>
<reference evidence="3 4" key="1">
    <citation type="journal article" date="2007" name="PLoS Genet.">
        <title>A tale of two oxidation states: bacterial colonization of arsenic-rich environments.</title>
        <authorList>
            <person name="Muller D."/>
            <person name="Medigue C."/>
            <person name="Koechler S."/>
            <person name="Barbe V."/>
            <person name="Barakat M."/>
            <person name="Talla E."/>
            <person name="Bonnefoy V."/>
            <person name="Krin E."/>
            <person name="Arsene-Ploetze F."/>
            <person name="Carapito C."/>
            <person name="Chandler M."/>
            <person name="Cournoyer B."/>
            <person name="Cruveiller S."/>
            <person name="Dossat C."/>
            <person name="Duval S."/>
            <person name="Heymann M."/>
            <person name="Leize E."/>
            <person name="Lieutaud A."/>
            <person name="Lievremont D."/>
            <person name="Makita Y."/>
            <person name="Mangenot S."/>
            <person name="Nitschke W."/>
            <person name="Ortet P."/>
            <person name="Perdrial N."/>
            <person name="Schoepp B."/>
            <person name="Siguier N."/>
            <person name="Simeonova D.D."/>
            <person name="Rouy Z."/>
            <person name="Segurens B."/>
            <person name="Turlin E."/>
            <person name="Vallenet D."/>
            <person name="Van Dorsselaer A."/>
            <person name="Weiss S."/>
            <person name="Weissenbach J."/>
            <person name="Lett M.C."/>
            <person name="Danchin A."/>
            <person name="Bertin P.N."/>
        </authorList>
    </citation>
    <scope>NUCLEOTIDE SEQUENCE [LARGE SCALE GENOMIC DNA]</scope>
    <source>
        <strain evidence="4">ULPAs1</strain>
    </source>
</reference>
<dbReference type="PANTHER" id="PTHR35585:SF1">
    <property type="entry name" value="HHE DOMAIN PROTEIN (AFU_ORTHOLOGUE AFUA_4G00730)"/>
    <property type="match status" value="1"/>
</dbReference>
<feature type="compositionally biased region" description="Polar residues" evidence="1">
    <location>
        <begin position="1"/>
        <end position="10"/>
    </location>
</feature>
<proteinExistence type="predicted"/>
<dbReference type="InterPro" id="IPR012312">
    <property type="entry name" value="Hemerythrin-like"/>
</dbReference>
<sequence length="173" mass="19469">MPTTSKSNATPARKSPAKSATKAAGPDAITLLIDDHKKVKKLFKEYEKLSKKEDIDGKVDIAHQICEELTVHATVEEEIFYPAARAAIHADDLLNEAEVEHATAKDLIAQIQEMSGDDPMYDARMKVLSEYINHHVEEEETEMFPKSRKAKMDLEGLAVEMMERKEELMAELT</sequence>
<dbReference type="AlphaFoldDB" id="A4GA50"/>
<gene>
    <name evidence="3" type="ordered locus">HEAR3280</name>
</gene>
<dbReference type="Gene3D" id="1.20.120.520">
    <property type="entry name" value="nmb1532 protein domain like"/>
    <property type="match status" value="1"/>
</dbReference>
<evidence type="ECO:0000313" key="4">
    <source>
        <dbReference type="Proteomes" id="UP000006697"/>
    </source>
</evidence>